<evidence type="ECO:0000256" key="7">
    <source>
        <dbReference type="ARBA" id="ARBA00022840"/>
    </source>
</evidence>
<evidence type="ECO:0000313" key="12">
    <source>
        <dbReference type="Proteomes" id="UP000823749"/>
    </source>
</evidence>
<dbReference type="PANTHER" id="PTHR47976">
    <property type="entry name" value="G-TYPE LECTIN S-RECEPTOR-LIKE SERINE/THREONINE-PROTEIN KINASE SD2-5"/>
    <property type="match status" value="1"/>
</dbReference>
<dbReference type="PROSITE" id="PS50011">
    <property type="entry name" value="PROTEIN_KINASE_DOM"/>
    <property type="match status" value="1"/>
</dbReference>
<evidence type="ECO:0000256" key="2">
    <source>
        <dbReference type="ARBA" id="ARBA00022527"/>
    </source>
</evidence>
<evidence type="ECO:0000256" key="5">
    <source>
        <dbReference type="ARBA" id="ARBA00022741"/>
    </source>
</evidence>
<dbReference type="GO" id="GO:0004674">
    <property type="term" value="F:protein serine/threonine kinase activity"/>
    <property type="evidence" value="ECO:0007669"/>
    <property type="project" value="UniProtKB-KW"/>
</dbReference>
<sequence length="96" mass="11191">MSNGSLDRWIFKRHQELTLGWECRRKIIADIAKGLAYLHEECRQKIYHLYFKPQNILLDENFEAKVSDFGLAKLIDKDQSYVVRSNVGGNPRLHGS</sequence>
<evidence type="ECO:0000256" key="9">
    <source>
        <dbReference type="ARBA" id="ARBA00048679"/>
    </source>
</evidence>
<evidence type="ECO:0000256" key="3">
    <source>
        <dbReference type="ARBA" id="ARBA00022679"/>
    </source>
</evidence>
<keyword evidence="6" id="KW-0418">Kinase</keyword>
<accession>A0AAV6L5L2</accession>
<dbReference type="AlphaFoldDB" id="A0AAV6L5L2"/>
<keyword evidence="5" id="KW-0547">Nucleotide-binding</keyword>
<dbReference type="SUPFAM" id="SSF56112">
    <property type="entry name" value="Protein kinase-like (PK-like)"/>
    <property type="match status" value="1"/>
</dbReference>
<feature type="domain" description="Protein kinase" evidence="10">
    <location>
        <begin position="1"/>
        <end position="96"/>
    </location>
</feature>
<keyword evidence="4" id="KW-0732">Signal</keyword>
<reference evidence="11" key="1">
    <citation type="submission" date="2020-08" db="EMBL/GenBank/DDBJ databases">
        <title>Plant Genome Project.</title>
        <authorList>
            <person name="Zhang R.-G."/>
        </authorList>
    </citation>
    <scope>NUCLEOTIDE SEQUENCE</scope>
    <source>
        <strain evidence="11">WSP0</strain>
        <tissue evidence="11">Leaf</tissue>
    </source>
</reference>
<dbReference type="PANTHER" id="PTHR47976:SF30">
    <property type="entry name" value="RECEPTOR-LIKE SERINE_THREONINE-PROTEIN KINASE"/>
    <property type="match status" value="1"/>
</dbReference>
<evidence type="ECO:0000256" key="4">
    <source>
        <dbReference type="ARBA" id="ARBA00022729"/>
    </source>
</evidence>
<name>A0AAV6L5L2_9ERIC</name>
<protein>
    <recommendedName>
        <fullName evidence="1">non-specific serine/threonine protein kinase</fullName>
        <ecNumber evidence="1">2.7.11.1</ecNumber>
    </recommendedName>
</protein>
<comment type="catalytic activity">
    <reaction evidence="8">
        <text>L-threonyl-[protein] + ATP = O-phospho-L-threonyl-[protein] + ADP + H(+)</text>
        <dbReference type="Rhea" id="RHEA:46608"/>
        <dbReference type="Rhea" id="RHEA-COMP:11060"/>
        <dbReference type="Rhea" id="RHEA-COMP:11605"/>
        <dbReference type="ChEBI" id="CHEBI:15378"/>
        <dbReference type="ChEBI" id="CHEBI:30013"/>
        <dbReference type="ChEBI" id="CHEBI:30616"/>
        <dbReference type="ChEBI" id="CHEBI:61977"/>
        <dbReference type="ChEBI" id="CHEBI:456216"/>
        <dbReference type="EC" id="2.7.11.1"/>
    </reaction>
</comment>
<comment type="catalytic activity">
    <reaction evidence="9">
        <text>L-seryl-[protein] + ATP = O-phospho-L-seryl-[protein] + ADP + H(+)</text>
        <dbReference type="Rhea" id="RHEA:17989"/>
        <dbReference type="Rhea" id="RHEA-COMP:9863"/>
        <dbReference type="Rhea" id="RHEA-COMP:11604"/>
        <dbReference type="ChEBI" id="CHEBI:15378"/>
        <dbReference type="ChEBI" id="CHEBI:29999"/>
        <dbReference type="ChEBI" id="CHEBI:30616"/>
        <dbReference type="ChEBI" id="CHEBI:83421"/>
        <dbReference type="ChEBI" id="CHEBI:456216"/>
        <dbReference type="EC" id="2.7.11.1"/>
    </reaction>
</comment>
<dbReference type="InterPro" id="IPR011009">
    <property type="entry name" value="Kinase-like_dom_sf"/>
</dbReference>
<dbReference type="FunFam" id="1.10.510.10:FF:001023">
    <property type="entry name" value="Os07g0541700 protein"/>
    <property type="match status" value="1"/>
</dbReference>
<keyword evidence="12" id="KW-1185">Reference proteome</keyword>
<evidence type="ECO:0000256" key="1">
    <source>
        <dbReference type="ARBA" id="ARBA00012513"/>
    </source>
</evidence>
<dbReference type="InterPro" id="IPR051343">
    <property type="entry name" value="G-type_lectin_kinases/EP1-like"/>
</dbReference>
<keyword evidence="2" id="KW-0723">Serine/threonine-protein kinase</keyword>
<keyword evidence="3" id="KW-0808">Transferase</keyword>
<evidence type="ECO:0000256" key="8">
    <source>
        <dbReference type="ARBA" id="ARBA00047899"/>
    </source>
</evidence>
<proteinExistence type="predicted"/>
<dbReference type="EC" id="2.7.11.1" evidence="1"/>
<gene>
    <name evidence="11" type="ORF">RHGRI_003523</name>
</gene>
<dbReference type="Proteomes" id="UP000823749">
    <property type="component" value="Chromosome 2"/>
</dbReference>
<dbReference type="GO" id="GO:0005524">
    <property type="term" value="F:ATP binding"/>
    <property type="evidence" value="ECO:0007669"/>
    <property type="project" value="UniProtKB-KW"/>
</dbReference>
<evidence type="ECO:0000313" key="11">
    <source>
        <dbReference type="EMBL" id="KAG5560257.1"/>
    </source>
</evidence>
<keyword evidence="7" id="KW-0067">ATP-binding</keyword>
<dbReference type="Pfam" id="PF00069">
    <property type="entry name" value="Pkinase"/>
    <property type="match status" value="1"/>
</dbReference>
<dbReference type="InterPro" id="IPR000719">
    <property type="entry name" value="Prot_kinase_dom"/>
</dbReference>
<evidence type="ECO:0000259" key="10">
    <source>
        <dbReference type="PROSITE" id="PS50011"/>
    </source>
</evidence>
<dbReference type="Gene3D" id="1.10.510.10">
    <property type="entry name" value="Transferase(Phosphotransferase) domain 1"/>
    <property type="match status" value="1"/>
</dbReference>
<dbReference type="EMBL" id="JACTNZ010000002">
    <property type="protein sequence ID" value="KAG5560257.1"/>
    <property type="molecule type" value="Genomic_DNA"/>
</dbReference>
<organism evidence="11 12">
    <name type="scientific">Rhododendron griersonianum</name>
    <dbReference type="NCBI Taxonomy" id="479676"/>
    <lineage>
        <taxon>Eukaryota</taxon>
        <taxon>Viridiplantae</taxon>
        <taxon>Streptophyta</taxon>
        <taxon>Embryophyta</taxon>
        <taxon>Tracheophyta</taxon>
        <taxon>Spermatophyta</taxon>
        <taxon>Magnoliopsida</taxon>
        <taxon>eudicotyledons</taxon>
        <taxon>Gunneridae</taxon>
        <taxon>Pentapetalae</taxon>
        <taxon>asterids</taxon>
        <taxon>Ericales</taxon>
        <taxon>Ericaceae</taxon>
        <taxon>Ericoideae</taxon>
        <taxon>Rhodoreae</taxon>
        <taxon>Rhododendron</taxon>
    </lineage>
</organism>
<comment type="caution">
    <text evidence="11">The sequence shown here is derived from an EMBL/GenBank/DDBJ whole genome shotgun (WGS) entry which is preliminary data.</text>
</comment>
<evidence type="ECO:0000256" key="6">
    <source>
        <dbReference type="ARBA" id="ARBA00022777"/>
    </source>
</evidence>